<evidence type="ECO:0000256" key="3">
    <source>
        <dbReference type="SAM" id="SignalP"/>
    </source>
</evidence>
<dbReference type="SUPFAM" id="SSF56176">
    <property type="entry name" value="FAD-binding/transporter-associated domain-like"/>
    <property type="match status" value="1"/>
</dbReference>
<protein>
    <submittedName>
        <fullName evidence="5">FAD binding domain protein</fullName>
    </submittedName>
</protein>
<evidence type="ECO:0000256" key="1">
    <source>
        <dbReference type="ARBA" id="ARBA00005466"/>
    </source>
</evidence>
<feature type="signal peptide" evidence="3">
    <location>
        <begin position="1"/>
        <end position="22"/>
    </location>
</feature>
<sequence length="599" mass="64456">MRTHRAFLSILFAVQYAELGTSAQTCKCVPGEDCWPSRPELDLLNSTVKGNLIQGVPPASVCYLAQPNYDTQQCDTVIASWFDPYFHANDPISIDYPWWNNNSCPPIFANGTSVTGDANAGAKGCHIGDHPVYAVNATSEEAVIAAVQFASKHNIRLNVKSTGHSLLGRSTAFGSLSVWTHHSRGIKWHEDFQPDSCTSGAAQRAVTLAAGERTRDVYEAAAKRNLVVSGSAARDIGIVGWFTGGGHGPLTGDYGLGADNIIEARIVTPDGQLRVVNSCQNSDLFWAIRGGGGGTFGVVTQVTMKAYPAPNVTRHTFSLTTTDPSDEVGFWNSVANVWSYLPSLRSGGLQGYGGISQSASSRSMTWSFNLYGGTSGAIEKLIEPIIKYLDPKNGTSLIYKSGIASYPDFFTLWNSTASVDLVANTGSIFGSRLLPAESFTTDLSRLAGALKNATAPGLNNRPSGLGLFMVAPQSSSNNTSADISATPAWRDAILHMGVSVPFSDALSFTEAQPYLDEMTYKRVEALKTLAPDSGAYLNEADPFDPDWQASFWGQNYERLARIKKTYDPDGLLWCVSCVGSERWARTKSGQLCRVEGVEG</sequence>
<dbReference type="Gene3D" id="3.40.462.20">
    <property type="match status" value="1"/>
</dbReference>
<dbReference type="Pfam" id="PF08031">
    <property type="entry name" value="BBE"/>
    <property type="match status" value="1"/>
</dbReference>
<comment type="caution">
    <text evidence="5">The sequence shown here is derived from an EMBL/GenBank/DDBJ whole genome shotgun (WGS) entry which is preliminary data.</text>
</comment>
<name>A0A9P4UX35_9PLEO</name>
<keyword evidence="6" id="KW-1185">Reference proteome</keyword>
<dbReference type="PANTHER" id="PTHR13878:SF91">
    <property type="entry name" value="FAD BINDING DOMAIN PROTEIN (AFU_ORTHOLOGUE AFUA_6G12070)-RELATED"/>
    <property type="match status" value="1"/>
</dbReference>
<reference evidence="5" key="1">
    <citation type="journal article" date="2020" name="Stud. Mycol.">
        <title>101 Dothideomycetes genomes: a test case for predicting lifestyles and emergence of pathogens.</title>
        <authorList>
            <person name="Haridas S."/>
            <person name="Albert R."/>
            <person name="Binder M."/>
            <person name="Bloem J."/>
            <person name="Labutti K."/>
            <person name="Salamov A."/>
            <person name="Andreopoulos B."/>
            <person name="Baker S."/>
            <person name="Barry K."/>
            <person name="Bills G."/>
            <person name="Bluhm B."/>
            <person name="Cannon C."/>
            <person name="Castanera R."/>
            <person name="Culley D."/>
            <person name="Daum C."/>
            <person name="Ezra D."/>
            <person name="Gonzalez J."/>
            <person name="Henrissat B."/>
            <person name="Kuo A."/>
            <person name="Liang C."/>
            <person name="Lipzen A."/>
            <person name="Lutzoni F."/>
            <person name="Magnuson J."/>
            <person name="Mondo S."/>
            <person name="Nolan M."/>
            <person name="Ohm R."/>
            <person name="Pangilinan J."/>
            <person name="Park H.-J."/>
            <person name="Ramirez L."/>
            <person name="Alfaro M."/>
            <person name="Sun H."/>
            <person name="Tritt A."/>
            <person name="Yoshinaga Y."/>
            <person name="Zwiers L.-H."/>
            <person name="Turgeon B."/>
            <person name="Goodwin S."/>
            <person name="Spatafora J."/>
            <person name="Crous P."/>
            <person name="Grigoriev I."/>
        </authorList>
    </citation>
    <scope>NUCLEOTIDE SEQUENCE</scope>
    <source>
        <strain evidence="5">CBS 125425</strain>
    </source>
</reference>
<dbReference type="Proteomes" id="UP000799444">
    <property type="component" value="Unassembled WGS sequence"/>
</dbReference>
<dbReference type="Pfam" id="PF01565">
    <property type="entry name" value="FAD_binding_4"/>
    <property type="match status" value="1"/>
</dbReference>
<dbReference type="OrthoDB" id="9983560at2759"/>
<keyword evidence="3" id="KW-0732">Signal</keyword>
<dbReference type="AlphaFoldDB" id="A0A9P4UX35"/>
<feature type="chain" id="PRO_5040409272" evidence="3">
    <location>
        <begin position="23"/>
        <end position="599"/>
    </location>
</feature>
<keyword evidence="2" id="KW-0560">Oxidoreductase</keyword>
<dbReference type="PANTHER" id="PTHR13878">
    <property type="entry name" value="GULONOLACTONE OXIDASE"/>
    <property type="match status" value="1"/>
</dbReference>
<evidence type="ECO:0000256" key="2">
    <source>
        <dbReference type="ARBA" id="ARBA00023002"/>
    </source>
</evidence>
<evidence type="ECO:0000259" key="4">
    <source>
        <dbReference type="PROSITE" id="PS51387"/>
    </source>
</evidence>
<dbReference type="GO" id="GO:0016491">
    <property type="term" value="F:oxidoreductase activity"/>
    <property type="evidence" value="ECO:0007669"/>
    <property type="project" value="UniProtKB-KW"/>
</dbReference>
<dbReference type="InterPro" id="IPR016169">
    <property type="entry name" value="FAD-bd_PCMH_sub2"/>
</dbReference>
<organism evidence="5 6">
    <name type="scientific">Polyplosphaeria fusca</name>
    <dbReference type="NCBI Taxonomy" id="682080"/>
    <lineage>
        <taxon>Eukaryota</taxon>
        <taxon>Fungi</taxon>
        <taxon>Dikarya</taxon>
        <taxon>Ascomycota</taxon>
        <taxon>Pezizomycotina</taxon>
        <taxon>Dothideomycetes</taxon>
        <taxon>Pleosporomycetidae</taxon>
        <taxon>Pleosporales</taxon>
        <taxon>Tetraplosphaeriaceae</taxon>
        <taxon>Polyplosphaeria</taxon>
    </lineage>
</organism>
<gene>
    <name evidence="5" type="ORF">EJ04DRAFT_545034</name>
</gene>
<evidence type="ECO:0000313" key="6">
    <source>
        <dbReference type="Proteomes" id="UP000799444"/>
    </source>
</evidence>
<proteinExistence type="inferred from homology"/>
<dbReference type="Gene3D" id="3.30.465.10">
    <property type="match status" value="1"/>
</dbReference>
<dbReference type="InterPro" id="IPR012951">
    <property type="entry name" value="BBE"/>
</dbReference>
<dbReference type="PROSITE" id="PS51387">
    <property type="entry name" value="FAD_PCMH"/>
    <property type="match status" value="1"/>
</dbReference>
<feature type="domain" description="FAD-binding PCMH-type" evidence="4">
    <location>
        <begin position="127"/>
        <end position="309"/>
    </location>
</feature>
<accession>A0A9P4UX35</accession>
<comment type="similarity">
    <text evidence="1">Belongs to the oxygen-dependent FAD-linked oxidoreductase family.</text>
</comment>
<dbReference type="InterPro" id="IPR006094">
    <property type="entry name" value="Oxid_FAD_bind_N"/>
</dbReference>
<dbReference type="GO" id="GO:0071949">
    <property type="term" value="F:FAD binding"/>
    <property type="evidence" value="ECO:0007669"/>
    <property type="project" value="InterPro"/>
</dbReference>
<dbReference type="InterPro" id="IPR050432">
    <property type="entry name" value="FAD-linked_Oxidoreductases_BP"/>
</dbReference>
<dbReference type="EMBL" id="ML996190">
    <property type="protein sequence ID" value="KAF2731697.1"/>
    <property type="molecule type" value="Genomic_DNA"/>
</dbReference>
<dbReference type="InterPro" id="IPR036318">
    <property type="entry name" value="FAD-bd_PCMH-like_sf"/>
</dbReference>
<dbReference type="InterPro" id="IPR016166">
    <property type="entry name" value="FAD-bd_PCMH"/>
</dbReference>
<evidence type="ECO:0000313" key="5">
    <source>
        <dbReference type="EMBL" id="KAF2731697.1"/>
    </source>
</evidence>